<protein>
    <submittedName>
        <fullName evidence="1">Uncharacterized protein</fullName>
    </submittedName>
</protein>
<dbReference type="EMBL" id="JAMKPW020000011">
    <property type="protein sequence ID" value="KAK8213304.1"/>
    <property type="molecule type" value="Genomic_DNA"/>
</dbReference>
<proteinExistence type="predicted"/>
<evidence type="ECO:0000313" key="1">
    <source>
        <dbReference type="EMBL" id="KAK8213304.1"/>
    </source>
</evidence>
<gene>
    <name evidence="1" type="ORF">M8818_002603</name>
</gene>
<accession>A0ACC3SJG8</accession>
<evidence type="ECO:0000313" key="2">
    <source>
        <dbReference type="Proteomes" id="UP001320706"/>
    </source>
</evidence>
<keyword evidence="2" id="KW-1185">Reference proteome</keyword>
<name>A0ACC3SJG8_9PEZI</name>
<reference evidence="1" key="1">
    <citation type="submission" date="2024-02" db="EMBL/GenBank/DDBJ databases">
        <title>Metagenome Assembled Genome of Zalaria obscura JY119.</title>
        <authorList>
            <person name="Vighnesh L."/>
            <person name="Jagadeeshwari U."/>
            <person name="Venkata Ramana C."/>
            <person name="Sasikala C."/>
        </authorList>
    </citation>
    <scope>NUCLEOTIDE SEQUENCE</scope>
    <source>
        <strain evidence="1">JY119</strain>
    </source>
</reference>
<comment type="caution">
    <text evidence="1">The sequence shown here is derived from an EMBL/GenBank/DDBJ whole genome shotgun (WGS) entry which is preliminary data.</text>
</comment>
<sequence>MHITHYSTLLLGCLSTLTLAARKPANSILLSDVSTLTLRSDRKTTGRRLSPIPQLQCIGGNARGLYDVDVMRCKNSGADYDNENIQWTCQASLPPEFKLGSTDVICEGYSSPEDPYVLKGSCGVEYRLVLTDAGEEKYPDRVGGWSGKAGKVADKAFPVIFWMLFFGNDPPPPYTPRAPPKSSYGTTGSSTQQGWRPGFWTGAAAGAAGAYLAGNRNRTAQTDPQINIVVLLRILQPQQDVSSRPMNHE</sequence>
<organism evidence="1 2">
    <name type="scientific">Zalaria obscura</name>
    <dbReference type="NCBI Taxonomy" id="2024903"/>
    <lineage>
        <taxon>Eukaryota</taxon>
        <taxon>Fungi</taxon>
        <taxon>Dikarya</taxon>
        <taxon>Ascomycota</taxon>
        <taxon>Pezizomycotina</taxon>
        <taxon>Dothideomycetes</taxon>
        <taxon>Dothideomycetidae</taxon>
        <taxon>Dothideales</taxon>
        <taxon>Zalariaceae</taxon>
        <taxon>Zalaria</taxon>
    </lineage>
</organism>
<dbReference type="Proteomes" id="UP001320706">
    <property type="component" value="Unassembled WGS sequence"/>
</dbReference>